<gene>
    <name evidence="3" type="primary">fabI</name>
    <name evidence="3" type="ordered locus">SGRA_1403</name>
</gene>
<dbReference type="Gene3D" id="3.40.50.720">
    <property type="entry name" value="NAD(P)-binding Rossmann-like Domain"/>
    <property type="match status" value="2"/>
</dbReference>
<dbReference type="PANTHER" id="PTHR43477:SF1">
    <property type="entry name" value="DIHYDROANTICAPSIN 7-DEHYDROGENASE"/>
    <property type="match status" value="1"/>
</dbReference>
<comment type="similarity">
    <text evidence="1">Belongs to the short-chain dehydrogenases/reductases (SDR) family.</text>
</comment>
<dbReference type="GO" id="GO:0004318">
    <property type="term" value="F:enoyl-[acyl-carrier-protein] reductase (NADH) activity"/>
    <property type="evidence" value="ECO:0007669"/>
    <property type="project" value="UniProtKB-EC"/>
</dbReference>
<name>H6L6J6_SAPGL</name>
<dbReference type="eggNOG" id="COG0623">
    <property type="taxonomic scope" value="Bacteria"/>
</dbReference>
<dbReference type="EMBL" id="CP002831">
    <property type="protein sequence ID" value="AFC24138.1"/>
    <property type="molecule type" value="Genomic_DNA"/>
</dbReference>
<accession>H6L6J6</accession>
<evidence type="ECO:0000313" key="4">
    <source>
        <dbReference type="Proteomes" id="UP000007519"/>
    </source>
</evidence>
<proteinExistence type="inferred from homology"/>
<dbReference type="OrthoDB" id="9803333at2"/>
<reference evidence="3 4" key="1">
    <citation type="journal article" date="2012" name="Stand. Genomic Sci.">
        <title>Complete genome sequencing and analysis of Saprospira grandis str. Lewin, a predatory marine bacterium.</title>
        <authorList>
            <person name="Saw J.H."/>
            <person name="Yuryev A."/>
            <person name="Kanbe M."/>
            <person name="Hou S."/>
            <person name="Young A.G."/>
            <person name="Aizawa S."/>
            <person name="Alam M."/>
        </authorList>
    </citation>
    <scope>NUCLEOTIDE SEQUENCE [LARGE SCALE GENOMIC DNA]</scope>
    <source>
        <strain evidence="3 4">Lewin</strain>
    </source>
</reference>
<dbReference type="PANTHER" id="PTHR43477">
    <property type="entry name" value="DIHYDROANTICAPSIN 7-DEHYDROGENASE"/>
    <property type="match status" value="1"/>
</dbReference>
<protein>
    <submittedName>
        <fullName evidence="3">Short-chain dehydrogenase/reductase SDR</fullName>
        <ecNumber evidence="3">1.3.1.9</ecNumber>
    </submittedName>
</protein>
<evidence type="ECO:0000256" key="2">
    <source>
        <dbReference type="ARBA" id="ARBA00023002"/>
    </source>
</evidence>
<dbReference type="RefSeq" id="WP_015691775.1">
    <property type="nucleotide sequence ID" value="NC_016940.1"/>
</dbReference>
<dbReference type="Proteomes" id="UP000007519">
    <property type="component" value="Chromosome"/>
</dbReference>
<dbReference type="AlphaFoldDB" id="H6L6J6"/>
<dbReference type="KEGG" id="sgn:SGRA_1403"/>
<organism evidence="3 4">
    <name type="scientific">Saprospira grandis (strain Lewin)</name>
    <dbReference type="NCBI Taxonomy" id="984262"/>
    <lineage>
        <taxon>Bacteria</taxon>
        <taxon>Pseudomonadati</taxon>
        <taxon>Bacteroidota</taxon>
        <taxon>Saprospiria</taxon>
        <taxon>Saprospirales</taxon>
        <taxon>Saprospiraceae</taxon>
        <taxon>Saprospira</taxon>
    </lineage>
</organism>
<dbReference type="HOGENOM" id="CLU_010194_1_3_10"/>
<dbReference type="InterPro" id="IPR036291">
    <property type="entry name" value="NAD(P)-bd_dom_sf"/>
</dbReference>
<dbReference type="PRINTS" id="PR00081">
    <property type="entry name" value="GDHRDH"/>
</dbReference>
<dbReference type="EC" id="1.3.1.9" evidence="3"/>
<dbReference type="Pfam" id="PF13561">
    <property type="entry name" value="adh_short_C2"/>
    <property type="match status" value="1"/>
</dbReference>
<keyword evidence="2 3" id="KW-0560">Oxidoreductase</keyword>
<dbReference type="SUPFAM" id="SSF51735">
    <property type="entry name" value="NAD(P)-binding Rossmann-fold domains"/>
    <property type="match status" value="1"/>
</dbReference>
<evidence type="ECO:0000256" key="1">
    <source>
        <dbReference type="ARBA" id="ARBA00006484"/>
    </source>
</evidence>
<evidence type="ECO:0000313" key="3">
    <source>
        <dbReference type="EMBL" id="AFC24138.1"/>
    </source>
</evidence>
<dbReference type="STRING" id="984262.SGRA_1403"/>
<sequence length="261" mass="28484">MYKEKELWGLILGGSSGLGWAAAQVLAKKGMSLCIYYRERRADAREAQARFQALSLETGVSILHYNVDATQKEQIARSLAELSERLPAEARFRLLLHSIAKGNLKAFLGQNNLTSTDFQLTAQNMAYSIVDWAQGLIALGRFAEDARILGLSSGGNQRAWSHYAAVSAAKTALEAIIRSMALEYAPLGIRANIVQAGMMNTRSFQLIPGSDDLAQFAKSRNPLGRMTKAEDVAKVIELLCRAESAWINGAIIPVDGGERLI</sequence>
<dbReference type="InterPro" id="IPR002347">
    <property type="entry name" value="SDR_fam"/>
</dbReference>
<keyword evidence="4" id="KW-1185">Reference proteome</keyword>
<dbReference type="InterPro" id="IPR051122">
    <property type="entry name" value="SDR_DHRS6-like"/>
</dbReference>